<feature type="region of interest" description="Disordered" evidence="1">
    <location>
        <begin position="20"/>
        <end position="55"/>
    </location>
</feature>
<evidence type="ECO:0000313" key="3">
    <source>
        <dbReference type="Proteomes" id="UP000694404"/>
    </source>
</evidence>
<feature type="compositionally biased region" description="Basic and acidic residues" evidence="1">
    <location>
        <begin position="20"/>
        <end position="31"/>
    </location>
</feature>
<organism evidence="2 3">
    <name type="scientific">Chelonoidis abingdonii</name>
    <name type="common">Abingdon island giant tortoise</name>
    <name type="synonym">Testudo abingdonii</name>
    <dbReference type="NCBI Taxonomy" id="106734"/>
    <lineage>
        <taxon>Eukaryota</taxon>
        <taxon>Metazoa</taxon>
        <taxon>Chordata</taxon>
        <taxon>Craniata</taxon>
        <taxon>Vertebrata</taxon>
        <taxon>Euteleostomi</taxon>
        <taxon>Archelosauria</taxon>
        <taxon>Testudinata</taxon>
        <taxon>Testudines</taxon>
        <taxon>Cryptodira</taxon>
        <taxon>Durocryptodira</taxon>
        <taxon>Testudinoidea</taxon>
        <taxon>Testudinidae</taxon>
        <taxon>Chelonoidis</taxon>
    </lineage>
</organism>
<accession>A0A8C0HDK0</accession>
<reference evidence="2" key="2">
    <citation type="submission" date="2025-09" db="UniProtKB">
        <authorList>
            <consortium name="Ensembl"/>
        </authorList>
    </citation>
    <scope>IDENTIFICATION</scope>
</reference>
<keyword evidence="3" id="KW-1185">Reference proteome</keyword>
<sequence>MAGAERRPGRVSLCAAGRSRCEASRRPEPARRGRASAAGAAAAVPGEQRLKGPEELPGPGLLRSVYWIFVRGYLLHTHQLQVRAGPGRAGPGTGQAGAGCAASV</sequence>
<reference evidence="2" key="1">
    <citation type="submission" date="2025-08" db="UniProtKB">
        <authorList>
            <consortium name="Ensembl"/>
        </authorList>
    </citation>
    <scope>IDENTIFICATION</scope>
</reference>
<protein>
    <submittedName>
        <fullName evidence="2">Uncharacterized protein</fullName>
    </submittedName>
</protein>
<evidence type="ECO:0000256" key="1">
    <source>
        <dbReference type="SAM" id="MobiDB-lite"/>
    </source>
</evidence>
<dbReference type="Ensembl" id="ENSCABT00000019033.1">
    <property type="protein sequence ID" value="ENSCABP00000017362.1"/>
    <property type="gene ID" value="ENSCABG00000012898.1"/>
</dbReference>
<feature type="region of interest" description="Disordered" evidence="1">
    <location>
        <begin position="85"/>
        <end position="104"/>
    </location>
</feature>
<name>A0A8C0HDK0_CHEAB</name>
<dbReference type="AlphaFoldDB" id="A0A8C0HDK0"/>
<evidence type="ECO:0000313" key="2">
    <source>
        <dbReference type="Ensembl" id="ENSCABP00000017362.1"/>
    </source>
</evidence>
<feature type="compositionally biased region" description="Gly residues" evidence="1">
    <location>
        <begin position="87"/>
        <end position="97"/>
    </location>
</feature>
<proteinExistence type="predicted"/>
<dbReference type="Proteomes" id="UP000694404">
    <property type="component" value="Unplaced"/>
</dbReference>